<dbReference type="EMBL" id="VSSQ01004101">
    <property type="protein sequence ID" value="MPM23741.1"/>
    <property type="molecule type" value="Genomic_DNA"/>
</dbReference>
<gene>
    <name evidence="1" type="ORF">SDC9_70215</name>
</gene>
<reference evidence="1" key="1">
    <citation type="submission" date="2019-08" db="EMBL/GenBank/DDBJ databases">
        <authorList>
            <person name="Kucharzyk K."/>
            <person name="Murdoch R.W."/>
            <person name="Higgins S."/>
            <person name="Loffler F."/>
        </authorList>
    </citation>
    <scope>NUCLEOTIDE SEQUENCE</scope>
</reference>
<name>A0A644Y728_9ZZZZ</name>
<dbReference type="SUPFAM" id="SSF81901">
    <property type="entry name" value="HCP-like"/>
    <property type="match status" value="1"/>
</dbReference>
<sequence length="44" mass="5219">MGIGYCKYKKRSYDEAVRYFEKAIENGYLANDVNELLRWAKSPQ</sequence>
<organism evidence="1">
    <name type="scientific">bioreactor metagenome</name>
    <dbReference type="NCBI Taxonomy" id="1076179"/>
    <lineage>
        <taxon>unclassified sequences</taxon>
        <taxon>metagenomes</taxon>
        <taxon>ecological metagenomes</taxon>
    </lineage>
</organism>
<proteinExistence type="predicted"/>
<evidence type="ECO:0000313" key="1">
    <source>
        <dbReference type="EMBL" id="MPM23741.1"/>
    </source>
</evidence>
<dbReference type="AlphaFoldDB" id="A0A644Y728"/>
<protein>
    <submittedName>
        <fullName evidence="1">Uncharacterized protein</fullName>
    </submittedName>
</protein>
<accession>A0A644Y728</accession>
<comment type="caution">
    <text evidence="1">The sequence shown here is derived from an EMBL/GenBank/DDBJ whole genome shotgun (WGS) entry which is preliminary data.</text>
</comment>